<dbReference type="Gene3D" id="3.90.75.20">
    <property type="match status" value="1"/>
</dbReference>
<keyword evidence="1" id="KW-0805">Transcription regulation</keyword>
<accession>A0ABT0ECL3</accession>
<gene>
    <name evidence="5" type="ORF">L9Z73_03505</name>
</gene>
<dbReference type="InterPro" id="IPR001471">
    <property type="entry name" value="AP2/ERF_dom"/>
</dbReference>
<dbReference type="InterPro" id="IPR016177">
    <property type="entry name" value="DNA-bd_dom_sf"/>
</dbReference>
<protein>
    <submittedName>
        <fullName evidence="5">HNH endonuclease</fullName>
    </submittedName>
</protein>
<reference evidence="5 6" key="1">
    <citation type="submission" date="2022-02" db="EMBL/GenBank/DDBJ databases">
        <title>Comparative genomics of the first Antarctic Pseudomonas spp. capable of biotransforming 2,4,6-Trinitrotoluene.</title>
        <authorList>
            <person name="Cabrera M.A."/>
            <person name="Marquez S.L."/>
            <person name="Perez-Donoso J.M."/>
        </authorList>
    </citation>
    <scope>NUCLEOTIDE SEQUENCE [LARGE SCALE GENOMIC DNA]</scope>
    <source>
        <strain evidence="5 6">TNT11</strain>
    </source>
</reference>
<dbReference type="InterPro" id="IPR003615">
    <property type="entry name" value="HNH_nuc"/>
</dbReference>
<keyword evidence="2" id="KW-0238">DNA-binding</keyword>
<feature type="domain" description="AP2/ERF" evidence="4">
    <location>
        <begin position="110"/>
        <end position="167"/>
    </location>
</feature>
<dbReference type="Pfam" id="PF13392">
    <property type="entry name" value="HNH_3"/>
    <property type="match status" value="1"/>
</dbReference>
<comment type="caution">
    <text evidence="5">The sequence shown here is derived from an EMBL/GenBank/DDBJ whole genome shotgun (WGS) entry which is preliminary data.</text>
</comment>
<evidence type="ECO:0000256" key="3">
    <source>
        <dbReference type="ARBA" id="ARBA00023163"/>
    </source>
</evidence>
<keyword evidence="5" id="KW-0378">Hydrolase</keyword>
<evidence type="ECO:0000313" key="5">
    <source>
        <dbReference type="EMBL" id="MCK1783460.1"/>
    </source>
</evidence>
<proteinExistence type="predicted"/>
<keyword evidence="5" id="KW-0540">Nuclease</keyword>
<keyword evidence="6" id="KW-1185">Reference proteome</keyword>
<name>A0ABT0ECL3_9PSED</name>
<dbReference type="EMBL" id="JAKNRV010000014">
    <property type="protein sequence ID" value="MCK1783460.1"/>
    <property type="molecule type" value="Genomic_DNA"/>
</dbReference>
<dbReference type="Proteomes" id="UP001317085">
    <property type="component" value="Unassembled WGS sequence"/>
</dbReference>
<dbReference type="Gene3D" id="3.30.730.10">
    <property type="entry name" value="AP2/ERF domain"/>
    <property type="match status" value="1"/>
</dbReference>
<dbReference type="SUPFAM" id="SSF54060">
    <property type="entry name" value="His-Me finger endonucleases"/>
    <property type="match status" value="1"/>
</dbReference>
<keyword evidence="3" id="KW-0804">Transcription</keyword>
<dbReference type="PROSITE" id="PS51032">
    <property type="entry name" value="AP2_ERF"/>
    <property type="match status" value="1"/>
</dbReference>
<dbReference type="GO" id="GO:0004519">
    <property type="term" value="F:endonuclease activity"/>
    <property type="evidence" value="ECO:0007669"/>
    <property type="project" value="UniProtKB-KW"/>
</dbReference>
<organism evidence="5 6">
    <name type="scientific">Pseudomonas emilianonis</name>
    <dbReference type="NCBI Taxonomy" id="2915812"/>
    <lineage>
        <taxon>Bacteria</taxon>
        <taxon>Pseudomonadati</taxon>
        <taxon>Pseudomonadota</taxon>
        <taxon>Gammaproteobacteria</taxon>
        <taxon>Pseudomonadales</taxon>
        <taxon>Pseudomonadaceae</taxon>
        <taxon>Pseudomonas</taxon>
    </lineage>
</organism>
<evidence type="ECO:0000313" key="6">
    <source>
        <dbReference type="Proteomes" id="UP001317085"/>
    </source>
</evidence>
<dbReference type="InterPro" id="IPR044925">
    <property type="entry name" value="His-Me_finger_sf"/>
</dbReference>
<keyword evidence="5" id="KW-0255">Endonuclease</keyword>
<dbReference type="SUPFAM" id="SSF54171">
    <property type="entry name" value="DNA-binding domain"/>
    <property type="match status" value="1"/>
</dbReference>
<evidence type="ECO:0000256" key="2">
    <source>
        <dbReference type="ARBA" id="ARBA00023125"/>
    </source>
</evidence>
<evidence type="ECO:0000256" key="1">
    <source>
        <dbReference type="ARBA" id="ARBA00023015"/>
    </source>
</evidence>
<sequence>MTISHEELKSVLAYDADTGQFTWLVNSSARVQAGRSAGYMRKRDGYIVVRVRGHGYSAHRLAWFYTHGVWPVVIDHIDRNRSNNAMENLREATTSQNGMNTGIRELNTSGYRGVTWNKAARRWQAQARLNGRNFYLGVFESAVMASEVYEEFCKERHGEFYVGSQGEAA</sequence>
<dbReference type="RefSeq" id="WP_247396408.1">
    <property type="nucleotide sequence ID" value="NZ_JAKNRV010000014.1"/>
</dbReference>
<dbReference type="InterPro" id="IPR036955">
    <property type="entry name" value="AP2/ERF_dom_sf"/>
</dbReference>
<evidence type="ECO:0000259" key="4">
    <source>
        <dbReference type="PROSITE" id="PS51032"/>
    </source>
</evidence>